<evidence type="ECO:0000256" key="4">
    <source>
        <dbReference type="ARBA" id="ARBA00012339"/>
    </source>
</evidence>
<evidence type="ECO:0000313" key="17">
    <source>
        <dbReference type="Proteomes" id="UP000500930"/>
    </source>
</evidence>
<dbReference type="InterPro" id="IPR004769">
    <property type="entry name" value="Pur_lyase"/>
</dbReference>
<dbReference type="Pfam" id="PF10397">
    <property type="entry name" value="ADSL_C"/>
    <property type="match status" value="1"/>
</dbReference>
<dbReference type="EMBL" id="CP046391">
    <property type="protein sequence ID" value="QJC27706.1"/>
    <property type="molecule type" value="Genomic_DNA"/>
</dbReference>
<evidence type="ECO:0000256" key="13">
    <source>
        <dbReference type="SAM" id="MobiDB-lite"/>
    </source>
</evidence>
<keyword evidence="7 12" id="KW-0456">Lyase</keyword>
<comment type="pathway">
    <text evidence="2 12">Purine metabolism; AMP biosynthesis via de novo pathway; AMP from IMP: step 2/2.</text>
</comment>
<dbReference type="NCBIfam" id="TIGR00928">
    <property type="entry name" value="purB"/>
    <property type="match status" value="1"/>
</dbReference>
<dbReference type="Gene3D" id="1.20.200.10">
    <property type="entry name" value="Fumarase/aspartase (Central domain)"/>
    <property type="match status" value="1"/>
</dbReference>
<dbReference type="UniPathway" id="UPA00074">
    <property type="reaction ID" value="UER00132"/>
</dbReference>
<sequence>MRTEHFCDRYSKFRMPISKRLKANNVTFCLLQQTLIYCIILRGSYRRLRVIERYSIPEMAAIWEEENKYRIWLDVEISACEAQIKLGKVPAQVLDSLVALRGKKFDTERIRNIESEVKHDVIAFLTYIAESSSTDIRYLHYGMTSSDVLDTCLSLQLKQSCGILLKNLDDVLAVLKKRSEETKYLICIGRSHGVHAEPITFGVKLARFYAEFERNRHRLLNAEKEISVCKVSGAMGNFAHLDPFVEEYVASSLGLEPETASSQVIPRDRHAVFFATLGVIASSIERVATEIRHLQQTEVREVTEPFSPGQKGSSAMPHKQNPILGENLTGLSRMIRSYVVPSMENVALWHERDISHSSVERFIAPDACVTMNFALVRLAYLLEHMKIDRKRVKVNLDATRNMVLSQRVLLALIDTGISREDAYKVVQHCAMDSHNKGTDFVESIKQHPMAVGCLPALDSITNFDYYTKHIDFIFRRVFG</sequence>
<dbReference type="PROSITE" id="PS00163">
    <property type="entry name" value="FUMARATE_LYASES"/>
    <property type="match status" value="1"/>
</dbReference>
<dbReference type="Gene3D" id="1.10.40.30">
    <property type="entry name" value="Fumarase/aspartase (C-terminal domain)"/>
    <property type="match status" value="1"/>
</dbReference>
<dbReference type="Proteomes" id="UP000500930">
    <property type="component" value="Chromosome"/>
</dbReference>
<dbReference type="PRINTS" id="PR00145">
    <property type="entry name" value="ARGSUCLYASE"/>
</dbReference>
<organism evidence="16 17">
    <name type="scientific">Anaplasma platys</name>
    <dbReference type="NCBI Taxonomy" id="949"/>
    <lineage>
        <taxon>Bacteria</taxon>
        <taxon>Pseudomonadati</taxon>
        <taxon>Pseudomonadota</taxon>
        <taxon>Alphaproteobacteria</taxon>
        <taxon>Rickettsiales</taxon>
        <taxon>Anaplasmataceae</taxon>
        <taxon>Anaplasma</taxon>
    </lineage>
</organism>
<evidence type="ECO:0000256" key="11">
    <source>
        <dbReference type="NCBIfam" id="TIGR00928"/>
    </source>
</evidence>
<comment type="catalytic activity">
    <reaction evidence="8">
        <text>(2S)-2-[5-amino-1-(5-phospho-beta-D-ribosyl)imidazole-4-carboxamido]succinate = 5-amino-1-(5-phospho-beta-D-ribosyl)imidazole-4-carboxamide + fumarate</text>
        <dbReference type="Rhea" id="RHEA:23920"/>
        <dbReference type="ChEBI" id="CHEBI:29806"/>
        <dbReference type="ChEBI" id="CHEBI:58443"/>
        <dbReference type="ChEBI" id="CHEBI:58475"/>
        <dbReference type="EC" id="4.3.2.2"/>
    </reaction>
    <physiologicalReaction direction="left-to-right" evidence="8">
        <dbReference type="Rhea" id="RHEA:23921"/>
    </physiologicalReaction>
</comment>
<reference evidence="16 17" key="1">
    <citation type="journal article" date="2020" name="Pathogens">
        <title>First Whole Genome Sequence of Anaplasma platys, an Obligate Intracellular Rickettsial Pathogen of Dogs.</title>
        <authorList>
            <person name="Llanes A."/>
            <person name="Rajeev S."/>
        </authorList>
    </citation>
    <scope>NUCLEOTIDE SEQUENCE [LARGE SCALE GENOMIC DNA]</scope>
    <source>
        <strain evidence="16 17">S3</strain>
    </source>
</reference>
<dbReference type="PRINTS" id="PR00149">
    <property type="entry name" value="FUMRATELYASE"/>
</dbReference>
<evidence type="ECO:0000256" key="9">
    <source>
        <dbReference type="ARBA" id="ARBA00030717"/>
    </source>
</evidence>
<keyword evidence="6 12" id="KW-0658">Purine biosynthesis</keyword>
<evidence type="ECO:0000259" key="15">
    <source>
        <dbReference type="SMART" id="SM00998"/>
    </source>
</evidence>
<keyword evidence="14" id="KW-0812">Transmembrane</keyword>
<comment type="pathway">
    <text evidence="1 12">Purine metabolism; IMP biosynthesis via de novo pathway; 5-amino-1-(5-phospho-D-ribosyl)imidazole-4-carboxamide from 5-amino-1-(5-phospho-D-ribosyl)imidazole-4-carboxylate: step 2/2.</text>
</comment>
<dbReference type="Pfam" id="PF00206">
    <property type="entry name" value="Lyase_1"/>
    <property type="match status" value="1"/>
</dbReference>
<evidence type="ECO:0000256" key="2">
    <source>
        <dbReference type="ARBA" id="ARBA00004734"/>
    </source>
</evidence>
<evidence type="ECO:0000256" key="7">
    <source>
        <dbReference type="ARBA" id="ARBA00023239"/>
    </source>
</evidence>
<keyword evidence="17" id="KW-1185">Reference proteome</keyword>
<evidence type="ECO:0000256" key="5">
    <source>
        <dbReference type="ARBA" id="ARBA00017058"/>
    </source>
</evidence>
<feature type="region of interest" description="Disordered" evidence="13">
    <location>
        <begin position="302"/>
        <end position="322"/>
    </location>
</feature>
<dbReference type="GO" id="GO:0005829">
    <property type="term" value="C:cytosol"/>
    <property type="evidence" value="ECO:0007669"/>
    <property type="project" value="TreeGrafter"/>
</dbReference>
<proteinExistence type="inferred from homology"/>
<evidence type="ECO:0000256" key="6">
    <source>
        <dbReference type="ARBA" id="ARBA00022755"/>
    </source>
</evidence>
<keyword evidence="14" id="KW-0472">Membrane</keyword>
<dbReference type="SMART" id="SM00998">
    <property type="entry name" value="ADSL_C"/>
    <property type="match status" value="1"/>
</dbReference>
<keyword evidence="14" id="KW-1133">Transmembrane helix</keyword>
<comment type="catalytic activity">
    <reaction evidence="10">
        <text>N(6)-(1,2-dicarboxyethyl)-AMP = fumarate + AMP</text>
        <dbReference type="Rhea" id="RHEA:16853"/>
        <dbReference type="ChEBI" id="CHEBI:29806"/>
        <dbReference type="ChEBI" id="CHEBI:57567"/>
        <dbReference type="ChEBI" id="CHEBI:456215"/>
        <dbReference type="EC" id="4.3.2.2"/>
    </reaction>
    <physiologicalReaction direction="left-to-right" evidence="10">
        <dbReference type="Rhea" id="RHEA:16854"/>
    </physiologicalReaction>
</comment>
<dbReference type="GO" id="GO:0070626">
    <property type="term" value="F:(S)-2-(5-amino-1-(5-phospho-D-ribosyl)imidazole-4-carboxamido) succinate lyase (fumarate-forming) activity"/>
    <property type="evidence" value="ECO:0007669"/>
    <property type="project" value="TreeGrafter"/>
</dbReference>
<dbReference type="InterPro" id="IPR000362">
    <property type="entry name" value="Fumarate_lyase_fam"/>
</dbReference>
<dbReference type="InterPro" id="IPR020557">
    <property type="entry name" value="Fumarate_lyase_CS"/>
</dbReference>
<dbReference type="InterPro" id="IPR019468">
    <property type="entry name" value="AdenyloSucc_lyase_C"/>
</dbReference>
<feature type="transmembrane region" description="Helical" evidence="14">
    <location>
        <begin position="21"/>
        <end position="45"/>
    </location>
</feature>
<dbReference type="InterPro" id="IPR008948">
    <property type="entry name" value="L-Aspartase-like"/>
</dbReference>
<evidence type="ECO:0000313" key="16">
    <source>
        <dbReference type="EMBL" id="QJC27706.1"/>
    </source>
</evidence>
<dbReference type="Gene3D" id="1.10.275.10">
    <property type="entry name" value="Fumarase/aspartase (N-terminal domain)"/>
    <property type="match status" value="1"/>
</dbReference>
<evidence type="ECO:0000256" key="10">
    <source>
        <dbReference type="ARBA" id="ARBA00049115"/>
    </source>
</evidence>
<evidence type="ECO:0000256" key="14">
    <source>
        <dbReference type="SAM" id="Phobius"/>
    </source>
</evidence>
<dbReference type="GO" id="GO:0004018">
    <property type="term" value="F:N6-(1,2-dicarboxyethyl)AMP AMP-lyase (fumarate-forming) activity"/>
    <property type="evidence" value="ECO:0007669"/>
    <property type="project" value="UniProtKB-UniRule"/>
</dbReference>
<evidence type="ECO:0000256" key="3">
    <source>
        <dbReference type="ARBA" id="ARBA00008273"/>
    </source>
</evidence>
<protein>
    <recommendedName>
        <fullName evidence="5 11">Adenylosuccinate lyase</fullName>
        <shortName evidence="12">ASL</shortName>
        <ecNumber evidence="4 11">4.3.2.2</ecNumber>
    </recommendedName>
    <alternativeName>
        <fullName evidence="9 12">Adenylosuccinase</fullName>
    </alternativeName>
</protein>
<dbReference type="EC" id="4.3.2.2" evidence="4 11"/>
<dbReference type="KEGG" id="aplt:ANPL_03240"/>
<dbReference type="CDD" id="cd01360">
    <property type="entry name" value="Adenylsuccinate_lyase_1"/>
    <property type="match status" value="1"/>
</dbReference>
<dbReference type="AlphaFoldDB" id="A0A858PYM1"/>
<evidence type="ECO:0000256" key="8">
    <source>
        <dbReference type="ARBA" id="ARBA00024477"/>
    </source>
</evidence>
<dbReference type="InterPro" id="IPR024083">
    <property type="entry name" value="Fumarase/histidase_N"/>
</dbReference>
<dbReference type="GO" id="GO:0006189">
    <property type="term" value="P:'de novo' IMP biosynthetic process"/>
    <property type="evidence" value="ECO:0007669"/>
    <property type="project" value="UniProtKB-UniPathway"/>
</dbReference>
<dbReference type="UniPathway" id="UPA00075">
    <property type="reaction ID" value="UER00336"/>
</dbReference>
<dbReference type="InterPro" id="IPR022761">
    <property type="entry name" value="Fumarate_lyase_N"/>
</dbReference>
<comment type="similarity">
    <text evidence="3 12">Belongs to the lyase 1 family. Adenylosuccinate lyase subfamily.</text>
</comment>
<name>A0A858PYM1_9RICK</name>
<gene>
    <name evidence="16" type="primary">purB</name>
    <name evidence="16" type="ORF">ANPL_03240</name>
</gene>
<feature type="domain" description="Adenylosuccinate lyase C-terminal" evidence="15">
    <location>
        <begin position="400"/>
        <end position="478"/>
    </location>
</feature>
<dbReference type="PANTHER" id="PTHR43172">
    <property type="entry name" value="ADENYLOSUCCINATE LYASE"/>
    <property type="match status" value="1"/>
</dbReference>
<evidence type="ECO:0000256" key="1">
    <source>
        <dbReference type="ARBA" id="ARBA00004706"/>
    </source>
</evidence>
<dbReference type="PANTHER" id="PTHR43172:SF1">
    <property type="entry name" value="ADENYLOSUCCINATE LYASE"/>
    <property type="match status" value="1"/>
</dbReference>
<evidence type="ECO:0000256" key="12">
    <source>
        <dbReference type="RuleBase" id="RU361172"/>
    </source>
</evidence>
<dbReference type="GO" id="GO:0044208">
    <property type="term" value="P:'de novo' AMP biosynthetic process"/>
    <property type="evidence" value="ECO:0007669"/>
    <property type="project" value="UniProtKB-UniPathway"/>
</dbReference>
<dbReference type="FunFam" id="1.20.200.10:FF:000008">
    <property type="entry name" value="Adenylosuccinate lyase"/>
    <property type="match status" value="1"/>
</dbReference>
<accession>A0A858PYM1</accession>
<dbReference type="SUPFAM" id="SSF48557">
    <property type="entry name" value="L-aspartase-like"/>
    <property type="match status" value="1"/>
</dbReference>